<dbReference type="OrthoDB" id="5296954at2"/>
<accession>A0A0B1Z117</accession>
<dbReference type="PROSITE" id="PS51257">
    <property type="entry name" value="PROKAR_LIPOPROTEIN"/>
    <property type="match status" value="1"/>
</dbReference>
<keyword evidence="2" id="KW-0449">Lipoprotein</keyword>
<feature type="signal peptide" evidence="1">
    <location>
        <begin position="1"/>
        <end position="22"/>
    </location>
</feature>
<name>A0A0B1Z117_9PSED</name>
<feature type="chain" id="PRO_5002064271" evidence="1">
    <location>
        <begin position="23"/>
        <end position="179"/>
    </location>
</feature>
<comment type="caution">
    <text evidence="2">The sequence shown here is derived from an EMBL/GenBank/DDBJ whole genome shotgun (WGS) entry which is preliminary data.</text>
</comment>
<dbReference type="AlphaFoldDB" id="A0A0B1Z117"/>
<dbReference type="InterPro" id="IPR024409">
    <property type="entry name" value="DUF3833"/>
</dbReference>
<reference evidence="3" key="1">
    <citation type="submission" date="2015-03" db="EMBL/GenBank/DDBJ databases">
        <title>Pseudomonas frederiksbergensis hydrocarbon degrader.</title>
        <authorList>
            <person name="Brown L.M."/>
            <person name="Ruiz O.N."/>
            <person name="Mueller S."/>
            <person name="Gunasekera T.S."/>
        </authorList>
    </citation>
    <scope>NUCLEOTIDE SEQUENCE [LARGE SCALE GENOMIC DNA]</scope>
    <source>
        <strain evidence="3">SI8</strain>
    </source>
</reference>
<evidence type="ECO:0000313" key="3">
    <source>
        <dbReference type="Proteomes" id="UP000030949"/>
    </source>
</evidence>
<organism evidence="2 3">
    <name type="scientific">Pseudomonas frederiksbergensis</name>
    <dbReference type="NCBI Taxonomy" id="104087"/>
    <lineage>
        <taxon>Bacteria</taxon>
        <taxon>Pseudomonadati</taxon>
        <taxon>Pseudomonadota</taxon>
        <taxon>Gammaproteobacteria</taxon>
        <taxon>Pseudomonadales</taxon>
        <taxon>Pseudomonadaceae</taxon>
        <taxon>Pseudomonas</taxon>
    </lineage>
</organism>
<dbReference type="EMBL" id="JQGJ01000005">
    <property type="protein sequence ID" value="KHK64744.1"/>
    <property type="molecule type" value="Genomic_DNA"/>
</dbReference>
<proteinExistence type="predicted"/>
<dbReference type="Proteomes" id="UP000030949">
    <property type="component" value="Unassembled WGS sequence"/>
</dbReference>
<evidence type="ECO:0000313" key="2">
    <source>
        <dbReference type="EMBL" id="KHK64744.1"/>
    </source>
</evidence>
<keyword evidence="1" id="KW-0732">Signal</keyword>
<dbReference type="RefSeq" id="WP_030138823.1">
    <property type="nucleotide sequence ID" value="NZ_JQGJ02000001.1"/>
</dbReference>
<gene>
    <name evidence="2" type="ORF">JZ00_10535</name>
</gene>
<evidence type="ECO:0000256" key="1">
    <source>
        <dbReference type="SAM" id="SignalP"/>
    </source>
</evidence>
<protein>
    <submittedName>
        <fullName evidence="2">Lipoprotein</fullName>
    </submittedName>
</protein>
<dbReference type="Pfam" id="PF12915">
    <property type="entry name" value="DUF3833"/>
    <property type="match status" value="1"/>
</dbReference>
<sequence length="179" mass="20546">MIRLLAILLLVMGLTSCGNVNVGRYADQQPQLDLERFFSKPVKAWGIYQKRSGEVIKRFEVDISSRREGDRLILDERFLYSDGSRQRRVWTLTPTGPGLWSGRADDVIGEALGEVAGNALRWRYRLNLQVDDSTYEVTFDDWMYLMDEDTLINRSSMSKAGIELGQVTLFFRRQAGDMP</sequence>